<organism evidence="1 2">
    <name type="scientific">Solidesulfovibrio carbinoliphilus subsp. oakridgensis</name>
    <dbReference type="NCBI Taxonomy" id="694327"/>
    <lineage>
        <taxon>Bacteria</taxon>
        <taxon>Pseudomonadati</taxon>
        <taxon>Thermodesulfobacteriota</taxon>
        <taxon>Desulfovibrionia</taxon>
        <taxon>Desulfovibrionales</taxon>
        <taxon>Desulfovibrionaceae</taxon>
        <taxon>Solidesulfovibrio</taxon>
    </lineage>
</organism>
<dbReference type="Proteomes" id="UP000004662">
    <property type="component" value="Chromosome"/>
</dbReference>
<dbReference type="HOGENOM" id="CLU_033789_0_1_7"/>
<dbReference type="eggNOG" id="COG4695">
    <property type="taxonomic scope" value="Bacteria"/>
</dbReference>
<evidence type="ECO:0000313" key="2">
    <source>
        <dbReference type="Proteomes" id="UP000004662"/>
    </source>
</evidence>
<gene>
    <name evidence="1" type="ORF">DFW101_3503</name>
</gene>
<dbReference type="AlphaFoldDB" id="G7QC53"/>
<accession>G7QC53</accession>
<dbReference type="STRING" id="694327.DFW101_3503"/>
<dbReference type="OrthoDB" id="9765386at2"/>
<dbReference type="InterPro" id="IPR006944">
    <property type="entry name" value="Phage/GTA_portal"/>
</dbReference>
<dbReference type="NCBIfam" id="TIGR01537">
    <property type="entry name" value="portal_HK97"/>
    <property type="match status" value="1"/>
</dbReference>
<dbReference type="Pfam" id="PF04860">
    <property type="entry name" value="Phage_portal"/>
    <property type="match status" value="1"/>
</dbReference>
<reference evidence="2" key="1">
    <citation type="journal article" date="2015" name="Genome Announc.">
        <title>High-Quality Draft Genome Sequence of Desulfovibrio carbinoliphilus FW-101-2B, an Organic Acid-Oxidizing Sulfate-Reducing Bacterium Isolated from Uranium(VI)-Contaminated Groundwater.</title>
        <authorList>
            <person name="Ramsay B.D."/>
            <person name="Hwang C."/>
            <person name="Woo H.L."/>
            <person name="Carroll S.L."/>
            <person name="Lucas S."/>
            <person name="Han J."/>
            <person name="Lapidus A.L."/>
            <person name="Cheng J.F."/>
            <person name="Goodwin L.A."/>
            <person name="Pitluck S."/>
            <person name="Peters L."/>
            <person name="Chertkov O."/>
            <person name="Held B."/>
            <person name="Detter J.C."/>
            <person name="Han C.S."/>
            <person name="Tapia R."/>
            <person name="Land M.L."/>
            <person name="Hauser L.J."/>
            <person name="Kyrpides N.C."/>
            <person name="Ivanova N.N."/>
            <person name="Mikhailova N."/>
            <person name="Pagani I."/>
            <person name="Woyke T."/>
            <person name="Arkin A.P."/>
            <person name="Dehal P."/>
            <person name="Chivian D."/>
            <person name="Criddle C.S."/>
            <person name="Wu W."/>
            <person name="Chakraborty R."/>
            <person name="Hazen T.C."/>
            <person name="Fields M.W."/>
        </authorList>
    </citation>
    <scope>NUCLEOTIDE SEQUENCE [LARGE SCALE GENOMIC DNA]</scope>
    <source>
        <strain evidence="2">FW-101-2B</strain>
    </source>
</reference>
<sequence length="425" mass="46740">MGLFSRMFRRKSAGTTNPGWLGRLWGGGPTGSGVNVDPATALGQSTFFACCCILAEDVGKLPVAVYRTNEAGKSVVAKDHALYKLLLRPNGWQTHVDFFEQMMFGLLLWGNAYVVILRDGRGRPVTLAPINPSQVTVMVAPEDGSLFFQVARTGPHDSAILRDQPLTIPARDVLHVKRLNTGGLLGTSILTGLREAIGLAIATEQHGANLFRNGARPSGILEHPQILSEGAAERLRRQWDGMYSGTNNAGKTIVLEEAMAYKPLSMSSVDAEWLESRKFQVEEIARVFRIPLHMLQHTEKSTTAGAGLEQQSRGYYDQTLMPYLERIEAAFDRAFGLSEAGISVSFDTWALLRADIKTRFEVYAKGIQWSILAPNECRVWEGESPVENGDFRMAPVNMMPVDEWVKGGWKNVSTPAEGDGSGRKD</sequence>
<proteinExistence type="predicted"/>
<evidence type="ECO:0000313" key="1">
    <source>
        <dbReference type="EMBL" id="EHJ49499.1"/>
    </source>
</evidence>
<dbReference type="EMBL" id="CM001368">
    <property type="protein sequence ID" value="EHJ49499.1"/>
    <property type="molecule type" value="Genomic_DNA"/>
</dbReference>
<protein>
    <submittedName>
        <fullName evidence="1">Phage portal protein, HK97 family</fullName>
    </submittedName>
</protein>
<name>G7QC53_9BACT</name>
<dbReference type="InterPro" id="IPR006427">
    <property type="entry name" value="Portal_HK97"/>
</dbReference>
<dbReference type="RefSeq" id="WP_009182823.1">
    <property type="nucleotide sequence ID" value="NZ_CM001368.1"/>
</dbReference>
<keyword evidence="2" id="KW-1185">Reference proteome</keyword>